<dbReference type="Gene3D" id="1.10.340.70">
    <property type="match status" value="1"/>
</dbReference>
<feature type="region of interest" description="Disordered" evidence="1">
    <location>
        <begin position="1"/>
        <end position="32"/>
    </location>
</feature>
<organism evidence="2 3">
    <name type="scientific">Araneus ventricosus</name>
    <name type="common">Orbweaver spider</name>
    <name type="synonym">Epeira ventricosa</name>
    <dbReference type="NCBI Taxonomy" id="182803"/>
    <lineage>
        <taxon>Eukaryota</taxon>
        <taxon>Metazoa</taxon>
        <taxon>Ecdysozoa</taxon>
        <taxon>Arthropoda</taxon>
        <taxon>Chelicerata</taxon>
        <taxon>Arachnida</taxon>
        <taxon>Araneae</taxon>
        <taxon>Araneomorphae</taxon>
        <taxon>Entelegynae</taxon>
        <taxon>Araneoidea</taxon>
        <taxon>Araneidae</taxon>
        <taxon>Araneus</taxon>
    </lineage>
</organism>
<name>A0A4Y2IJF4_ARAVE</name>
<evidence type="ECO:0000313" key="2">
    <source>
        <dbReference type="EMBL" id="GBM77389.1"/>
    </source>
</evidence>
<dbReference type="AlphaFoldDB" id="A0A4Y2IJF4"/>
<protein>
    <recommendedName>
        <fullName evidence="4">Integrase zinc-binding domain-containing protein</fullName>
    </recommendedName>
</protein>
<dbReference type="Proteomes" id="UP000499080">
    <property type="component" value="Unassembled WGS sequence"/>
</dbReference>
<keyword evidence="3" id="KW-1185">Reference proteome</keyword>
<proteinExistence type="predicted"/>
<gene>
    <name evidence="2" type="ORF">AVEN_213852_1</name>
</gene>
<reference evidence="2 3" key="1">
    <citation type="journal article" date="2019" name="Sci. Rep.">
        <title>Orb-weaving spider Araneus ventricosus genome elucidates the spidroin gene catalogue.</title>
        <authorList>
            <person name="Kono N."/>
            <person name="Nakamura H."/>
            <person name="Ohtoshi R."/>
            <person name="Moran D.A.P."/>
            <person name="Shinohara A."/>
            <person name="Yoshida Y."/>
            <person name="Fujiwara M."/>
            <person name="Mori M."/>
            <person name="Tomita M."/>
            <person name="Arakawa K."/>
        </authorList>
    </citation>
    <scope>NUCLEOTIDE SEQUENCE [LARGE SCALE GENOMIC DNA]</scope>
</reference>
<dbReference type="EMBL" id="BGPR01002687">
    <property type="protein sequence ID" value="GBM77389.1"/>
    <property type="molecule type" value="Genomic_DNA"/>
</dbReference>
<evidence type="ECO:0008006" key="4">
    <source>
        <dbReference type="Google" id="ProtNLM"/>
    </source>
</evidence>
<dbReference type="OrthoDB" id="6450514at2759"/>
<accession>A0A4Y2IJF4</accession>
<sequence length="136" mass="15649">MKDPNPETSEEIIPQINDNNEESSNEPDNILPFVGPDILKSNIVNLSRKEFVEEQKKSSELKKFFKEAKNESSNKTNYIVEDNLPFFKKEDENGTKRKLLVVPEKYRENLMTIGHEGAVAHLGVTKTKDALFKTFY</sequence>
<evidence type="ECO:0000313" key="3">
    <source>
        <dbReference type="Proteomes" id="UP000499080"/>
    </source>
</evidence>
<comment type="caution">
    <text evidence="2">The sequence shown here is derived from an EMBL/GenBank/DDBJ whole genome shotgun (WGS) entry which is preliminary data.</text>
</comment>
<evidence type="ECO:0000256" key="1">
    <source>
        <dbReference type="SAM" id="MobiDB-lite"/>
    </source>
</evidence>